<keyword evidence="2" id="KW-0413">Isomerase</keyword>
<dbReference type="RefSeq" id="WP_183328755.1">
    <property type="nucleotide sequence ID" value="NZ_JACHHK010000005.1"/>
</dbReference>
<comment type="caution">
    <text evidence="2">The sequence shown here is derived from an EMBL/GenBank/DDBJ whole genome shotgun (WGS) entry which is preliminary data.</text>
</comment>
<dbReference type="CDD" id="cd07067">
    <property type="entry name" value="HP_PGM_like"/>
    <property type="match status" value="1"/>
</dbReference>
<dbReference type="PANTHER" id="PTHR46517">
    <property type="entry name" value="FRUCTOSE-2,6-BISPHOSPHATASE TIGAR"/>
    <property type="match status" value="1"/>
</dbReference>
<protein>
    <submittedName>
        <fullName evidence="2">Putative phosphoglycerate mutase</fullName>
        <ecNumber evidence="2">5.4.2.12</ecNumber>
    </submittedName>
</protein>
<proteinExistence type="predicted"/>
<dbReference type="Proteomes" id="UP000539953">
    <property type="component" value="Unassembled WGS sequence"/>
</dbReference>
<dbReference type="GO" id="GO:0045820">
    <property type="term" value="P:negative regulation of glycolytic process"/>
    <property type="evidence" value="ECO:0007669"/>
    <property type="project" value="TreeGrafter"/>
</dbReference>
<dbReference type="Gene3D" id="3.40.50.1240">
    <property type="entry name" value="Phosphoglycerate mutase-like"/>
    <property type="match status" value="1"/>
</dbReference>
<dbReference type="InterPro" id="IPR029033">
    <property type="entry name" value="His_PPase_superfam"/>
</dbReference>
<name>A0A7W8CYS0_9FIRM</name>
<organism evidence="2 3">
    <name type="scientific">Catenisphaera adipataccumulans</name>
    <dbReference type="NCBI Taxonomy" id="700500"/>
    <lineage>
        <taxon>Bacteria</taxon>
        <taxon>Bacillati</taxon>
        <taxon>Bacillota</taxon>
        <taxon>Erysipelotrichia</taxon>
        <taxon>Erysipelotrichales</taxon>
        <taxon>Erysipelotrichaceae</taxon>
        <taxon>Catenisphaera</taxon>
    </lineage>
</organism>
<dbReference type="SMART" id="SM00855">
    <property type="entry name" value="PGAM"/>
    <property type="match status" value="1"/>
</dbReference>
<dbReference type="PANTHER" id="PTHR46517:SF1">
    <property type="entry name" value="FRUCTOSE-2,6-BISPHOSPHATASE TIGAR"/>
    <property type="match status" value="1"/>
</dbReference>
<dbReference type="GO" id="GO:0005829">
    <property type="term" value="C:cytosol"/>
    <property type="evidence" value="ECO:0007669"/>
    <property type="project" value="TreeGrafter"/>
</dbReference>
<evidence type="ECO:0000256" key="1">
    <source>
        <dbReference type="ARBA" id="ARBA00022801"/>
    </source>
</evidence>
<dbReference type="InterPro" id="IPR013078">
    <property type="entry name" value="His_Pase_superF_clade-1"/>
</dbReference>
<dbReference type="GO" id="GO:0004619">
    <property type="term" value="F:phosphoglycerate mutase activity"/>
    <property type="evidence" value="ECO:0007669"/>
    <property type="project" value="UniProtKB-EC"/>
</dbReference>
<dbReference type="EMBL" id="JACHHK010000005">
    <property type="protein sequence ID" value="MBB5183464.1"/>
    <property type="molecule type" value="Genomic_DNA"/>
</dbReference>
<evidence type="ECO:0000313" key="2">
    <source>
        <dbReference type="EMBL" id="MBB5183464.1"/>
    </source>
</evidence>
<keyword evidence="1" id="KW-0378">Hydrolase</keyword>
<keyword evidence="3" id="KW-1185">Reference proteome</keyword>
<dbReference type="InterPro" id="IPR051695">
    <property type="entry name" value="Phosphoglycerate_Mutase"/>
</dbReference>
<dbReference type="AlphaFoldDB" id="A0A7W8CYS0"/>
<evidence type="ECO:0000313" key="3">
    <source>
        <dbReference type="Proteomes" id="UP000539953"/>
    </source>
</evidence>
<dbReference type="SUPFAM" id="SSF53254">
    <property type="entry name" value="Phosphoglycerate mutase-like"/>
    <property type="match status" value="1"/>
</dbReference>
<dbReference type="GO" id="GO:0043456">
    <property type="term" value="P:regulation of pentose-phosphate shunt"/>
    <property type="evidence" value="ECO:0007669"/>
    <property type="project" value="TreeGrafter"/>
</dbReference>
<gene>
    <name evidence="2" type="ORF">HNQ47_001486</name>
</gene>
<dbReference type="EC" id="5.4.2.12" evidence="2"/>
<sequence>MRTQFYIIRHGRTLFNDKKLIQGSSDSPLTKEGVIQAGHLRDHLRTIPFKLGASSTSERAMDTLEIIADHRFPTEYLKGLKEVSFGTLEGDPLIKAFPEGKLLREGYEAYGGETPKTAERRFEKTLRQIAVDGNILIVSHGAVILEFLRTLSTELRESEEFPGVLVPNCSVTKVLYEQNTFTLETMPDASMREA</sequence>
<accession>A0A7W8CYS0</accession>
<reference evidence="2 3" key="1">
    <citation type="submission" date="2020-08" db="EMBL/GenBank/DDBJ databases">
        <title>Genomic Encyclopedia of Type Strains, Phase IV (KMG-IV): sequencing the most valuable type-strain genomes for metagenomic binning, comparative biology and taxonomic classification.</title>
        <authorList>
            <person name="Goeker M."/>
        </authorList>
    </citation>
    <scope>NUCLEOTIDE SEQUENCE [LARGE SCALE GENOMIC DNA]</scope>
    <source>
        <strain evidence="2 3">DSM 25799</strain>
    </source>
</reference>
<dbReference type="GO" id="GO:0004331">
    <property type="term" value="F:fructose-2,6-bisphosphate 2-phosphatase activity"/>
    <property type="evidence" value="ECO:0007669"/>
    <property type="project" value="TreeGrafter"/>
</dbReference>
<dbReference type="Pfam" id="PF00300">
    <property type="entry name" value="His_Phos_1"/>
    <property type="match status" value="1"/>
</dbReference>